<reference evidence="2" key="1">
    <citation type="journal article" date="2019" name="Int. J. Syst. Evol. Microbiol.">
        <title>The Global Catalogue of Microorganisms (GCM) 10K type strain sequencing project: providing services to taxonomists for standard genome sequencing and annotation.</title>
        <authorList>
            <consortium name="The Broad Institute Genomics Platform"/>
            <consortium name="The Broad Institute Genome Sequencing Center for Infectious Disease"/>
            <person name="Wu L."/>
            <person name="Ma J."/>
        </authorList>
    </citation>
    <scope>NUCLEOTIDE SEQUENCE [LARGE SCALE GENOMIC DNA]</scope>
    <source>
        <strain evidence="2">CGMCC 4.7682</strain>
    </source>
</reference>
<dbReference type="Proteomes" id="UP001595764">
    <property type="component" value="Unassembled WGS sequence"/>
</dbReference>
<organism evidence="1 2">
    <name type="scientific">Amycolatopsis halotolerans</name>
    <dbReference type="NCBI Taxonomy" id="330083"/>
    <lineage>
        <taxon>Bacteria</taxon>
        <taxon>Bacillati</taxon>
        <taxon>Actinomycetota</taxon>
        <taxon>Actinomycetes</taxon>
        <taxon>Pseudonocardiales</taxon>
        <taxon>Pseudonocardiaceae</taxon>
        <taxon>Amycolatopsis</taxon>
    </lineage>
</organism>
<proteinExistence type="predicted"/>
<accession>A0ABV7QMV7</accession>
<evidence type="ECO:0000313" key="1">
    <source>
        <dbReference type="EMBL" id="MFC3513650.1"/>
    </source>
</evidence>
<dbReference type="EMBL" id="JBHRWI010000030">
    <property type="protein sequence ID" value="MFC3513650.1"/>
    <property type="molecule type" value="Genomic_DNA"/>
</dbReference>
<evidence type="ECO:0000313" key="2">
    <source>
        <dbReference type="Proteomes" id="UP001595764"/>
    </source>
</evidence>
<name>A0ABV7QMV7_9PSEU</name>
<comment type="caution">
    <text evidence="1">The sequence shown here is derived from an EMBL/GenBank/DDBJ whole genome shotgun (WGS) entry which is preliminary data.</text>
</comment>
<sequence>MNITEANDTSRVLRYLLAVRQGTHTAADGDVREAAARLAGRVNKALHTGITPEQIDAQWDAR</sequence>
<dbReference type="RefSeq" id="WP_377869065.1">
    <property type="nucleotide sequence ID" value="NZ_JBHMAY010000011.1"/>
</dbReference>
<gene>
    <name evidence="1" type="ORF">ACFORO_26005</name>
</gene>
<keyword evidence="2" id="KW-1185">Reference proteome</keyword>
<protein>
    <submittedName>
        <fullName evidence="1">Uncharacterized protein</fullName>
    </submittedName>
</protein>